<dbReference type="SUPFAM" id="SSF88713">
    <property type="entry name" value="Glycoside hydrolase/deacetylase"/>
    <property type="match status" value="1"/>
</dbReference>
<dbReference type="NCBIfam" id="NF003816">
    <property type="entry name" value="PRK05406.1-5"/>
    <property type="match status" value="1"/>
</dbReference>
<sequence>MNIDLNADVAEGFAFDKELMAIVSSANICAGLHAGGVADMVKTLSYAKENGVKIGIHPSYDDRENFGRTNHRLGHEDVRALLFYQMSAVCAVCNTMGLTPSYVKPHGALYNQAGTDPDLAQAIAQAVHDFNPSFALMGLSGSELIRAGKKLGLTTISEAFADRHYNADGTLVSRTLPNALIHDENEAISQVVRMVEKGEVVAEDGTVVTLDVDSICLHGDGEHALAFAKKIKENLLARGITIG</sequence>
<evidence type="ECO:0000313" key="1">
    <source>
        <dbReference type="EMBL" id="OAU94644.1"/>
    </source>
</evidence>
<dbReference type="PANTHER" id="PTHR30292:SF0">
    <property type="entry name" value="5-OXOPROLINASE SUBUNIT A"/>
    <property type="match status" value="1"/>
</dbReference>
<proteinExistence type="predicted"/>
<dbReference type="GO" id="GO:0005975">
    <property type="term" value="P:carbohydrate metabolic process"/>
    <property type="evidence" value="ECO:0007669"/>
    <property type="project" value="InterPro"/>
</dbReference>
<dbReference type="Pfam" id="PF03746">
    <property type="entry name" value="LamB_YcsF"/>
    <property type="match status" value="1"/>
</dbReference>
<dbReference type="Proteomes" id="UP000078228">
    <property type="component" value="Unassembled WGS sequence"/>
</dbReference>
<dbReference type="NCBIfam" id="NF003815">
    <property type="entry name" value="PRK05406.1-4"/>
    <property type="match status" value="1"/>
</dbReference>
<dbReference type="RefSeq" id="WP_064609751.1">
    <property type="nucleotide sequence ID" value="NZ_LXHB01000007.1"/>
</dbReference>
<name>A0A198UE37_MORCA</name>
<dbReference type="OrthoDB" id="9773478at2"/>
<accession>A0A198UE37</accession>
<evidence type="ECO:0000313" key="2">
    <source>
        <dbReference type="Proteomes" id="UP000078228"/>
    </source>
</evidence>
<dbReference type="InterPro" id="IPR005501">
    <property type="entry name" value="LamB/YcsF/PxpA-like"/>
</dbReference>
<dbReference type="AlphaFoldDB" id="A0A198UE37"/>
<reference evidence="1 2" key="1">
    <citation type="journal article" date="2016" name="Genome Biol. Evol.">
        <title>Comparative Genomic Analyses of the Moraxella catarrhalis Serosensitive and Seroresistant Lineages Demonstrate Their Independent Evolution.</title>
        <authorList>
            <person name="Earl J.P."/>
            <person name="de Vries S.P."/>
            <person name="Ahmed A."/>
            <person name="Powell E."/>
            <person name="Schultz M.P."/>
            <person name="Hermans P.W."/>
            <person name="Hill D.J."/>
            <person name="Zhou Z."/>
            <person name="Constantinidou C.I."/>
            <person name="Hu F.Z."/>
            <person name="Bootsma H.J."/>
            <person name="Ehrlich G.D."/>
        </authorList>
    </citation>
    <scope>NUCLEOTIDE SEQUENCE [LARGE SCALE GENOMIC DNA]</scope>
    <source>
        <strain evidence="1 2">Z7542</strain>
    </source>
</reference>
<organism evidence="1 2">
    <name type="scientific">Moraxella catarrhalis</name>
    <name type="common">Branhamella catarrhalis</name>
    <dbReference type="NCBI Taxonomy" id="480"/>
    <lineage>
        <taxon>Bacteria</taxon>
        <taxon>Pseudomonadati</taxon>
        <taxon>Pseudomonadota</taxon>
        <taxon>Gammaproteobacteria</taxon>
        <taxon>Moraxellales</taxon>
        <taxon>Moraxellaceae</taxon>
        <taxon>Moraxella</taxon>
    </lineage>
</organism>
<dbReference type="NCBIfam" id="NF003814">
    <property type="entry name" value="PRK05406.1-3"/>
    <property type="match status" value="1"/>
</dbReference>
<dbReference type="EMBL" id="LXHC01000028">
    <property type="protein sequence ID" value="OAU94644.1"/>
    <property type="molecule type" value="Genomic_DNA"/>
</dbReference>
<dbReference type="InterPro" id="IPR011330">
    <property type="entry name" value="Glyco_hydro/deAcase_b/a-brl"/>
</dbReference>
<keyword evidence="2" id="KW-1185">Reference proteome</keyword>
<gene>
    <name evidence="1" type="ORF">AO384_2001</name>
</gene>
<dbReference type="PANTHER" id="PTHR30292">
    <property type="entry name" value="UNCHARACTERIZED PROTEIN YBGL-RELATED"/>
    <property type="match status" value="1"/>
</dbReference>
<dbReference type="Gene3D" id="3.20.20.370">
    <property type="entry name" value="Glycoside hydrolase/deacetylase"/>
    <property type="match status" value="1"/>
</dbReference>
<comment type="caution">
    <text evidence="1">The sequence shown here is derived from an EMBL/GenBank/DDBJ whole genome shotgun (WGS) entry which is preliminary data.</text>
</comment>
<protein>
    <submittedName>
        <fullName evidence="1">Lactam utilization protein LamB</fullName>
    </submittedName>
</protein>
<dbReference type="PATRIC" id="fig|480.237.peg.1239"/>